<proteinExistence type="predicted"/>
<evidence type="ECO:0000313" key="1">
    <source>
        <dbReference type="EMBL" id="KIW16100.1"/>
    </source>
</evidence>
<dbReference type="RefSeq" id="XP_016236316.1">
    <property type="nucleotide sequence ID" value="XM_016380489.1"/>
</dbReference>
<name>A0A0D2BBW2_9EURO</name>
<protein>
    <submittedName>
        <fullName evidence="1">Uncharacterized protein</fullName>
    </submittedName>
</protein>
<dbReference type="Proteomes" id="UP000053328">
    <property type="component" value="Unassembled WGS sequence"/>
</dbReference>
<accession>A0A0D2BBW2</accession>
<dbReference type="EMBL" id="KN847495">
    <property type="protein sequence ID" value="KIW16100.1"/>
    <property type="molecule type" value="Genomic_DNA"/>
</dbReference>
<dbReference type="AlphaFoldDB" id="A0A0D2BBW2"/>
<sequence>MSQFELIERLIEANGGQKYWESIQSIAVDFYFSGPALEGRGFPGIHEVSLTIDTKQSKVVFHKFGNIRGVYTPSRTEVGPLDSQEPLSIRDNPRDGFRGYSQTTPWDEHNLIYFVGYAFQYYLAMPFCFRMPGFKTRELETHERPNGERWRVLNVEFPDDFITHSKSQNLFFDQGYRLRRMEYNVEIINSPSAAHLCFDHKSFGKLIVPTFRYVGMRDAGVSHMCAFVIQMKDVQVKLKGEIGGGSTL</sequence>
<evidence type="ECO:0000313" key="2">
    <source>
        <dbReference type="Proteomes" id="UP000053328"/>
    </source>
</evidence>
<organism evidence="1 2">
    <name type="scientific">Exophiala spinifera</name>
    <dbReference type="NCBI Taxonomy" id="91928"/>
    <lineage>
        <taxon>Eukaryota</taxon>
        <taxon>Fungi</taxon>
        <taxon>Dikarya</taxon>
        <taxon>Ascomycota</taxon>
        <taxon>Pezizomycotina</taxon>
        <taxon>Eurotiomycetes</taxon>
        <taxon>Chaetothyriomycetidae</taxon>
        <taxon>Chaetothyriales</taxon>
        <taxon>Herpotrichiellaceae</taxon>
        <taxon>Exophiala</taxon>
    </lineage>
</organism>
<dbReference type="GeneID" id="27333234"/>
<reference evidence="1 2" key="1">
    <citation type="submission" date="2015-01" db="EMBL/GenBank/DDBJ databases">
        <title>The Genome Sequence of Exophiala spinifera CBS89968.</title>
        <authorList>
            <consortium name="The Broad Institute Genomics Platform"/>
            <person name="Cuomo C."/>
            <person name="de Hoog S."/>
            <person name="Gorbushina A."/>
            <person name="Stielow B."/>
            <person name="Teixiera M."/>
            <person name="Abouelleil A."/>
            <person name="Chapman S.B."/>
            <person name="Priest M."/>
            <person name="Young S.K."/>
            <person name="Wortman J."/>
            <person name="Nusbaum C."/>
            <person name="Birren B."/>
        </authorList>
    </citation>
    <scope>NUCLEOTIDE SEQUENCE [LARGE SCALE GENOMIC DNA]</scope>
    <source>
        <strain evidence="1 2">CBS 89968</strain>
    </source>
</reference>
<keyword evidence="2" id="KW-1185">Reference proteome</keyword>
<gene>
    <name evidence="1" type="ORF">PV08_06151</name>
</gene>
<dbReference type="OrthoDB" id="4874998at2759"/>
<dbReference type="HOGENOM" id="CLU_072780_1_0_1"/>
<dbReference type="VEuPathDB" id="FungiDB:PV08_06151"/>